<dbReference type="InterPro" id="IPR000801">
    <property type="entry name" value="Esterase-like"/>
</dbReference>
<feature type="transmembrane region" description="Helical" evidence="1">
    <location>
        <begin position="63"/>
        <end position="83"/>
    </location>
</feature>
<keyword evidence="1" id="KW-1133">Transmembrane helix</keyword>
<gene>
    <name evidence="2" type="ORF">SAMN05216410_0439</name>
</gene>
<keyword evidence="3" id="KW-1185">Reference proteome</keyword>
<keyword evidence="1" id="KW-0472">Membrane</keyword>
<evidence type="ECO:0000256" key="1">
    <source>
        <dbReference type="SAM" id="Phobius"/>
    </source>
</evidence>
<dbReference type="PANTHER" id="PTHR48098">
    <property type="entry name" value="ENTEROCHELIN ESTERASE-RELATED"/>
    <property type="match status" value="1"/>
</dbReference>
<dbReference type="RefSeq" id="WP_093180462.1">
    <property type="nucleotide sequence ID" value="NZ_FMYH01000001.1"/>
</dbReference>
<protein>
    <submittedName>
        <fullName evidence="2">Enterochelin esterase</fullName>
    </submittedName>
</protein>
<proteinExistence type="predicted"/>
<dbReference type="SUPFAM" id="SSF53474">
    <property type="entry name" value="alpha/beta-Hydrolases"/>
    <property type="match status" value="1"/>
</dbReference>
<dbReference type="Pfam" id="PF00756">
    <property type="entry name" value="Esterase"/>
    <property type="match status" value="1"/>
</dbReference>
<evidence type="ECO:0000313" key="3">
    <source>
        <dbReference type="Proteomes" id="UP000199039"/>
    </source>
</evidence>
<dbReference type="EMBL" id="FMYH01000001">
    <property type="protein sequence ID" value="SDB84992.1"/>
    <property type="molecule type" value="Genomic_DNA"/>
</dbReference>
<dbReference type="OrthoDB" id="184858at2"/>
<dbReference type="AlphaFoldDB" id="A0A1G6GSE7"/>
<dbReference type="InterPro" id="IPR029058">
    <property type="entry name" value="AB_hydrolase_fold"/>
</dbReference>
<dbReference type="STRING" id="1814289.SAMN05216410_0439"/>
<sequence>MEPPTTPGAQVEVPPAVIDELQSSYWVSSWWFAALVLVVVVLLIAFFVVWLRRRRHLEAHRRRVVLVSVGATVLVVIAAGAFANSYSGYIPNASAAIALAKGLVGSHQATGATSTRGGLEVITMPGDAAGSIPASQAWVYTPPGYDPQGSVRYPVLYLFHGTPGRSSDWFVAGNADNAMNVLLAHGLVEPMILVSIDVNGGGKRADTECLDWDDGPRLETWMLSDVVPFIDANYLTVPDRSSRAIGGMSSGGFCALNLALRNLDTWSVMLSFEGYGDPGSAGDDAFKGDTERIQANSPSVYLPTMKFTEPLAAYLDVGTETRDVYDVRAVAQQLADRGQTVLFRTNEGESHTWSEVQAGLPYALIFASTHLTHPAP</sequence>
<dbReference type="Gene3D" id="3.40.50.1820">
    <property type="entry name" value="alpha/beta hydrolase"/>
    <property type="match status" value="1"/>
</dbReference>
<dbReference type="InterPro" id="IPR050583">
    <property type="entry name" value="Mycobacterial_A85_antigen"/>
</dbReference>
<keyword evidence="1" id="KW-0812">Transmembrane</keyword>
<reference evidence="2 3" key="1">
    <citation type="submission" date="2016-09" db="EMBL/GenBank/DDBJ databases">
        <authorList>
            <person name="Capua I."/>
            <person name="De Benedictis P."/>
            <person name="Joannis T."/>
            <person name="Lombin L.H."/>
            <person name="Cattoli G."/>
        </authorList>
    </citation>
    <scope>NUCLEOTIDE SEQUENCE [LARGE SCALE GENOMIC DNA]</scope>
    <source>
        <strain evidence="2 3">ISLP-3</strain>
    </source>
</reference>
<feature type="transmembrane region" description="Helical" evidence="1">
    <location>
        <begin position="30"/>
        <end position="51"/>
    </location>
</feature>
<name>A0A1G6GSE7_9MICO</name>
<organism evidence="2 3">
    <name type="scientific">Sanguibacter gelidistatuariae</name>
    <dbReference type="NCBI Taxonomy" id="1814289"/>
    <lineage>
        <taxon>Bacteria</taxon>
        <taxon>Bacillati</taxon>
        <taxon>Actinomycetota</taxon>
        <taxon>Actinomycetes</taxon>
        <taxon>Micrococcales</taxon>
        <taxon>Sanguibacteraceae</taxon>
        <taxon>Sanguibacter</taxon>
    </lineage>
</organism>
<evidence type="ECO:0000313" key="2">
    <source>
        <dbReference type="EMBL" id="SDB84992.1"/>
    </source>
</evidence>
<dbReference type="Proteomes" id="UP000199039">
    <property type="component" value="Unassembled WGS sequence"/>
</dbReference>
<dbReference type="PANTHER" id="PTHR48098:SF6">
    <property type="entry name" value="FERRI-BACILLIBACTIN ESTERASE BESA"/>
    <property type="match status" value="1"/>
</dbReference>
<accession>A0A1G6GSE7</accession>